<organism evidence="1 2">
    <name type="scientific">Babjeviella inositovora NRRL Y-12698</name>
    <dbReference type="NCBI Taxonomy" id="984486"/>
    <lineage>
        <taxon>Eukaryota</taxon>
        <taxon>Fungi</taxon>
        <taxon>Dikarya</taxon>
        <taxon>Ascomycota</taxon>
        <taxon>Saccharomycotina</taxon>
        <taxon>Pichiomycetes</taxon>
        <taxon>Serinales incertae sedis</taxon>
        <taxon>Babjeviella</taxon>
    </lineage>
</organism>
<accession>A0A1E3QY26</accession>
<dbReference type="RefSeq" id="XP_018987881.1">
    <property type="nucleotide sequence ID" value="XM_019127473.1"/>
</dbReference>
<dbReference type="AlphaFoldDB" id="A0A1E3QY26"/>
<evidence type="ECO:0000313" key="1">
    <source>
        <dbReference type="EMBL" id="ODQ82553.1"/>
    </source>
</evidence>
<proteinExistence type="predicted"/>
<reference evidence="2" key="1">
    <citation type="submission" date="2016-05" db="EMBL/GenBank/DDBJ databases">
        <title>Comparative genomics of biotechnologically important yeasts.</title>
        <authorList>
            <consortium name="DOE Joint Genome Institute"/>
            <person name="Riley R."/>
            <person name="Haridas S."/>
            <person name="Wolfe K.H."/>
            <person name="Lopes M.R."/>
            <person name="Hittinger C.T."/>
            <person name="Goker M."/>
            <person name="Salamov A."/>
            <person name="Wisecaver J."/>
            <person name="Long T.M."/>
            <person name="Aerts A.L."/>
            <person name="Barry K."/>
            <person name="Choi C."/>
            <person name="Clum A."/>
            <person name="Coughlan A.Y."/>
            <person name="Deshpande S."/>
            <person name="Douglass A.P."/>
            <person name="Hanson S.J."/>
            <person name="Klenk H.-P."/>
            <person name="Labutti K."/>
            <person name="Lapidus A."/>
            <person name="Lindquist E."/>
            <person name="Lipzen A."/>
            <person name="Meier-Kolthoff J.P."/>
            <person name="Ohm R.A."/>
            <person name="Otillar R.P."/>
            <person name="Pangilinan J."/>
            <person name="Peng Y."/>
            <person name="Rokas A."/>
            <person name="Rosa C.A."/>
            <person name="Scheuner C."/>
            <person name="Sibirny A.A."/>
            <person name="Slot J.C."/>
            <person name="Stielow J.B."/>
            <person name="Sun H."/>
            <person name="Kurtzman C.P."/>
            <person name="Blackwell M."/>
            <person name="Grigoriev I.V."/>
            <person name="Jeffries T.W."/>
        </authorList>
    </citation>
    <scope>NUCLEOTIDE SEQUENCE [LARGE SCALE GENOMIC DNA]</scope>
    <source>
        <strain evidence="2">NRRL Y-12698</strain>
    </source>
</reference>
<evidence type="ECO:0000313" key="2">
    <source>
        <dbReference type="Proteomes" id="UP000094336"/>
    </source>
</evidence>
<dbReference type="EMBL" id="KV454426">
    <property type="protein sequence ID" value="ODQ82553.1"/>
    <property type="molecule type" value="Genomic_DNA"/>
</dbReference>
<protein>
    <submittedName>
        <fullName evidence="1">Uncharacterized protein</fullName>
    </submittedName>
</protein>
<dbReference type="Proteomes" id="UP000094336">
    <property type="component" value="Unassembled WGS sequence"/>
</dbReference>
<gene>
    <name evidence="1" type="ORF">BABINDRAFT_159117</name>
</gene>
<dbReference type="GeneID" id="30145326"/>
<sequence length="120" mass="13600">MTGFELSPLAPILPIVGTVNQANLCQLLLTTLIIRIEIYSRAIESQVVWETISMGIVIFGRMGKRGTLYRVTSSGRPLLSLPNQTTPYFSEENLPIPTVHFYNLRQYALHAYRVYDDEPV</sequence>
<keyword evidence="2" id="KW-1185">Reference proteome</keyword>
<name>A0A1E3QY26_9ASCO</name>